<gene>
    <name evidence="1" type="ORF">C4A77_24230</name>
</gene>
<protein>
    <submittedName>
        <fullName evidence="1">Uncharacterized protein</fullName>
    </submittedName>
</protein>
<organism evidence="1 2">
    <name type="scientific">Brevibacillus laterosporus</name>
    <name type="common">Bacillus laterosporus</name>
    <dbReference type="NCBI Taxonomy" id="1465"/>
    <lineage>
        <taxon>Bacteria</taxon>
        <taxon>Bacillati</taxon>
        <taxon>Bacillota</taxon>
        <taxon>Bacilli</taxon>
        <taxon>Bacillales</taxon>
        <taxon>Paenibacillaceae</taxon>
        <taxon>Brevibacillus</taxon>
    </lineage>
</organism>
<name>A0AAP8Q8P3_BRELA</name>
<proteinExistence type="predicted"/>
<sequence>MKDRSTRHITKVKLKAMDTQKVSLAATAHTVSGFMPSLSNLFSGDFQSYKTRALTNWDINGV</sequence>
<dbReference type="EMBL" id="PRKQ01000047">
    <property type="protein sequence ID" value="PPA91174.1"/>
    <property type="molecule type" value="Genomic_DNA"/>
</dbReference>
<reference evidence="1 2" key="1">
    <citation type="submission" date="2018-02" db="EMBL/GenBank/DDBJ databases">
        <title>Comparative analysis of genomes of three Brevibacillus laterosporus strains producers of potent antimicrobials isolated from silage.</title>
        <authorList>
            <person name="Kojic M."/>
            <person name="Miljkovic M."/>
            <person name="Studholme D."/>
            <person name="Filipic B."/>
        </authorList>
    </citation>
    <scope>NUCLEOTIDE SEQUENCE [LARGE SCALE GENOMIC DNA]</scope>
    <source>
        <strain evidence="1 2">BGSP11</strain>
    </source>
</reference>
<evidence type="ECO:0000313" key="2">
    <source>
        <dbReference type="Proteomes" id="UP000239759"/>
    </source>
</evidence>
<dbReference type="Proteomes" id="UP000239759">
    <property type="component" value="Unassembled WGS sequence"/>
</dbReference>
<evidence type="ECO:0000313" key="1">
    <source>
        <dbReference type="EMBL" id="PPA91174.1"/>
    </source>
</evidence>
<accession>A0AAP8Q8P3</accession>
<comment type="caution">
    <text evidence="1">The sequence shown here is derived from an EMBL/GenBank/DDBJ whole genome shotgun (WGS) entry which is preliminary data.</text>
</comment>
<dbReference type="AlphaFoldDB" id="A0AAP8Q8P3"/>